<feature type="transmembrane region" description="Helical" evidence="1">
    <location>
        <begin position="12"/>
        <end position="30"/>
    </location>
</feature>
<dbReference type="EMBL" id="BKBA01000004">
    <property type="protein sequence ID" value="GEQ13253.1"/>
    <property type="molecule type" value="Genomic_DNA"/>
</dbReference>
<dbReference type="OrthoDB" id="10011117at2"/>
<feature type="transmembrane region" description="Helical" evidence="1">
    <location>
        <begin position="101"/>
        <end position="118"/>
    </location>
</feature>
<keyword evidence="1" id="KW-0812">Transmembrane</keyword>
<keyword evidence="3" id="KW-1185">Reference proteome</keyword>
<dbReference type="AlphaFoldDB" id="A0A512SZC2"/>
<feature type="transmembrane region" description="Helical" evidence="1">
    <location>
        <begin position="69"/>
        <end position="89"/>
    </location>
</feature>
<feature type="transmembrane region" description="Helical" evidence="1">
    <location>
        <begin position="156"/>
        <end position="173"/>
    </location>
</feature>
<feature type="transmembrane region" description="Helical" evidence="1">
    <location>
        <begin position="36"/>
        <end position="57"/>
    </location>
</feature>
<dbReference type="RefSeq" id="WP_147063367.1">
    <property type="nucleotide sequence ID" value="NZ_BAABDN010000001.1"/>
</dbReference>
<sequence>MDRLRIWQSATAVFLVMFVWFSILAFPTTTGPFPTWAKRATAALAIAFIVAGCLLWYRTRGQSRRAPMHAIAAVLIIIGAIELLFAVAAPQGMVIDAKTKFAMGVGGAALCGFAYGLTQFDTMRAAASIPVVALLVGVVVWPDARSFVESDVRQALITWMGVVLGVNGAAEAAKQVASVRSSGAAAGAESTSGDLPNPQA</sequence>
<proteinExistence type="predicted"/>
<name>A0A512SZC2_9MICO</name>
<dbReference type="Proteomes" id="UP000321793">
    <property type="component" value="Unassembled WGS sequence"/>
</dbReference>
<keyword evidence="1" id="KW-0472">Membrane</keyword>
<protein>
    <submittedName>
        <fullName evidence="2">Uncharacterized protein</fullName>
    </submittedName>
</protein>
<keyword evidence="1" id="KW-1133">Transmembrane helix</keyword>
<evidence type="ECO:0000313" key="3">
    <source>
        <dbReference type="Proteomes" id="UP000321793"/>
    </source>
</evidence>
<evidence type="ECO:0000256" key="1">
    <source>
        <dbReference type="SAM" id="Phobius"/>
    </source>
</evidence>
<comment type="caution">
    <text evidence="2">The sequence shown here is derived from an EMBL/GenBank/DDBJ whole genome shotgun (WGS) entry which is preliminary data.</text>
</comment>
<evidence type="ECO:0000313" key="2">
    <source>
        <dbReference type="EMBL" id="GEQ13253.1"/>
    </source>
</evidence>
<feature type="transmembrane region" description="Helical" evidence="1">
    <location>
        <begin position="125"/>
        <end position="144"/>
    </location>
</feature>
<reference evidence="2 3" key="1">
    <citation type="submission" date="2019-07" db="EMBL/GenBank/DDBJ databases">
        <title>Whole genome shotgun sequence of Knoellia locipacati NBRC 109775.</title>
        <authorList>
            <person name="Hosoyama A."/>
            <person name="Uohara A."/>
            <person name="Ohji S."/>
            <person name="Ichikawa N."/>
        </authorList>
    </citation>
    <scope>NUCLEOTIDE SEQUENCE [LARGE SCALE GENOMIC DNA]</scope>
    <source>
        <strain evidence="2 3">NBRC 109775</strain>
    </source>
</reference>
<organism evidence="2 3">
    <name type="scientific">Knoellia locipacati</name>
    <dbReference type="NCBI Taxonomy" id="882824"/>
    <lineage>
        <taxon>Bacteria</taxon>
        <taxon>Bacillati</taxon>
        <taxon>Actinomycetota</taxon>
        <taxon>Actinomycetes</taxon>
        <taxon>Micrococcales</taxon>
        <taxon>Intrasporangiaceae</taxon>
        <taxon>Knoellia</taxon>
    </lineage>
</organism>
<accession>A0A512SZC2</accession>
<gene>
    <name evidence="2" type="ORF">KLO01_13000</name>
</gene>